<proteinExistence type="predicted"/>
<dbReference type="EMBL" id="AFOY02000001">
    <property type="protein sequence ID" value="EXF96669.1"/>
    <property type="molecule type" value="Genomic_DNA"/>
</dbReference>
<sequence>MNDQVDIVPAVDSYQTAGGNFAFLTSAHYQFS</sequence>
<protein>
    <submittedName>
        <fullName evidence="1">Uncharacterized protein</fullName>
    </submittedName>
</protein>
<evidence type="ECO:0000313" key="2">
    <source>
        <dbReference type="Proteomes" id="UP000022611"/>
    </source>
</evidence>
<dbReference type="HOGENOM" id="CLU_3390907_0_0_6"/>
<accession>A0A010S8F7</accession>
<comment type="caution">
    <text evidence="1">The sequence shown here is derived from an EMBL/GenBank/DDBJ whole genome shotgun (WGS) entry which is preliminary data.</text>
</comment>
<dbReference type="AlphaFoldDB" id="A0A010S8F7"/>
<reference evidence="1 2" key="1">
    <citation type="journal article" date="2011" name="J. Bacteriol.">
        <title>Draft genome sequence of the polycyclic aromatic hydrocarbon-degrading, genetically engineered bioluminescent bioreporter Pseudomonas fluorescens HK44.</title>
        <authorList>
            <person name="Chauhan A."/>
            <person name="Layton A.C."/>
            <person name="Williams D.E."/>
            <person name="Smartt A.E."/>
            <person name="Ripp S."/>
            <person name="Karpinets T.V."/>
            <person name="Brown S.D."/>
            <person name="Sayler G.S."/>
        </authorList>
    </citation>
    <scope>NUCLEOTIDE SEQUENCE [LARGE SCALE GENOMIC DNA]</scope>
    <source>
        <strain evidence="1 2">HK44</strain>
    </source>
</reference>
<organism evidence="1 2">
    <name type="scientific">Pseudomonas fluorescens HK44</name>
    <dbReference type="NCBI Taxonomy" id="1042209"/>
    <lineage>
        <taxon>Bacteria</taxon>
        <taxon>Pseudomonadati</taxon>
        <taxon>Pseudomonadota</taxon>
        <taxon>Gammaproteobacteria</taxon>
        <taxon>Pseudomonadales</taxon>
        <taxon>Pseudomonadaceae</taxon>
        <taxon>Pseudomonas</taxon>
    </lineage>
</organism>
<evidence type="ECO:0000313" key="1">
    <source>
        <dbReference type="EMBL" id="EXF96669.1"/>
    </source>
</evidence>
<dbReference type="PATRIC" id="fig|1042209.11.peg.226"/>
<gene>
    <name evidence="1" type="ORF">HK44_000010</name>
</gene>
<dbReference type="Proteomes" id="UP000022611">
    <property type="component" value="Unassembled WGS sequence"/>
</dbReference>
<name>A0A010S8F7_PSEFL</name>